<name>A0ABU7BTV7_9TELE</name>
<keyword evidence="2" id="KW-1185">Reference proteome</keyword>
<protein>
    <submittedName>
        <fullName evidence="1">Uncharacterized protein</fullName>
    </submittedName>
</protein>
<gene>
    <name evidence="1" type="ORF">ATANTOWER_028017</name>
</gene>
<organism evidence="1 2">
    <name type="scientific">Ataeniobius toweri</name>
    <dbReference type="NCBI Taxonomy" id="208326"/>
    <lineage>
        <taxon>Eukaryota</taxon>
        <taxon>Metazoa</taxon>
        <taxon>Chordata</taxon>
        <taxon>Craniata</taxon>
        <taxon>Vertebrata</taxon>
        <taxon>Euteleostomi</taxon>
        <taxon>Actinopterygii</taxon>
        <taxon>Neopterygii</taxon>
        <taxon>Teleostei</taxon>
        <taxon>Neoteleostei</taxon>
        <taxon>Acanthomorphata</taxon>
        <taxon>Ovalentaria</taxon>
        <taxon>Atherinomorphae</taxon>
        <taxon>Cyprinodontiformes</taxon>
        <taxon>Goodeidae</taxon>
        <taxon>Ataeniobius</taxon>
    </lineage>
</organism>
<accession>A0ABU7BTV7</accession>
<dbReference type="EMBL" id="JAHUTI010065964">
    <property type="protein sequence ID" value="MED6253381.1"/>
    <property type="molecule type" value="Genomic_DNA"/>
</dbReference>
<evidence type="ECO:0000313" key="2">
    <source>
        <dbReference type="Proteomes" id="UP001345963"/>
    </source>
</evidence>
<comment type="caution">
    <text evidence="1">The sequence shown here is derived from an EMBL/GenBank/DDBJ whole genome shotgun (WGS) entry which is preliminary data.</text>
</comment>
<proteinExistence type="predicted"/>
<sequence>MLPYMTTFLSFLKASSPMTQRDMIRECIFKDSVAETFNQIYSSTSTLSCNTVDELVDNFHSKISDIIDSIAPIKVKEVLHQSEVKKGSVEKLNADGERLDSRFTIKSIKRDSTDITYN</sequence>
<dbReference type="Proteomes" id="UP001345963">
    <property type="component" value="Unassembled WGS sequence"/>
</dbReference>
<reference evidence="1 2" key="1">
    <citation type="submission" date="2021-07" db="EMBL/GenBank/DDBJ databases">
        <authorList>
            <person name="Palmer J.M."/>
        </authorList>
    </citation>
    <scope>NUCLEOTIDE SEQUENCE [LARGE SCALE GENOMIC DNA]</scope>
    <source>
        <strain evidence="1 2">AT_MEX2019</strain>
        <tissue evidence="1">Muscle</tissue>
    </source>
</reference>
<evidence type="ECO:0000313" key="1">
    <source>
        <dbReference type="EMBL" id="MED6253381.1"/>
    </source>
</evidence>